<dbReference type="EMBL" id="KY496777">
    <property type="protein sequence ID" value="AQM52281.1"/>
    <property type="molecule type" value="mRNA"/>
</dbReference>
<reference evidence="3" key="2">
    <citation type="submission" date="2024-06" db="UniProtKB">
        <authorList>
            <consortium name="RefSeq"/>
        </authorList>
    </citation>
    <scope>NUCLEOTIDE SEQUENCE [LARGE SCALE GENOMIC DNA]</scope>
</reference>
<name>A0A1Q1N9W3_CRAVI</name>
<dbReference type="OrthoDB" id="6057188at2759"/>
<dbReference type="GeneID" id="111112982"/>
<evidence type="ECO:0000313" key="2">
    <source>
        <dbReference type="EMBL" id="AQM52281.1"/>
    </source>
</evidence>
<dbReference type="KEGG" id="cvn:111112982"/>
<dbReference type="RefSeq" id="XP_022306597.1">
    <property type="nucleotide sequence ID" value="XM_022450889.1"/>
</dbReference>
<reference evidence="2" key="1">
    <citation type="journal article" date="2017" name="Fish Shellfish Immunol.">
        <title>Identification of cvSI-3 and evidence for the wide distribution and active evolution of the I84 family of protease inhibitors in mollusks.</title>
        <authorList>
            <person name="Xue Q."/>
            <person name="Beguel J.P."/>
            <person name="Gauthier J."/>
            <person name="La Peyre J."/>
        </authorList>
    </citation>
    <scope>NUCLEOTIDE SEQUENCE</scope>
</reference>
<keyword evidence="4" id="KW-0646">Protease inhibitor</keyword>
<evidence type="ECO:0000313" key="4">
    <source>
        <dbReference type="RefSeq" id="XP_022306597.1"/>
    </source>
</evidence>
<proteinExistence type="evidence at transcript level"/>
<keyword evidence="1" id="KW-0732">Signal</keyword>
<gene>
    <name evidence="4" type="primary">LOC111112982</name>
</gene>
<evidence type="ECO:0000256" key="1">
    <source>
        <dbReference type="SAM" id="SignalP"/>
    </source>
</evidence>
<keyword evidence="4" id="KW-0722">Serine protease inhibitor</keyword>
<protein>
    <submittedName>
        <fullName evidence="2">SI-3</fullName>
    </submittedName>
    <submittedName>
        <fullName evidence="4">Serine protease inhibitor Cvsi-2-like</fullName>
    </submittedName>
</protein>
<dbReference type="Proteomes" id="UP000694844">
    <property type="component" value="Chromosome 1"/>
</dbReference>
<feature type="signal peptide" evidence="1">
    <location>
        <begin position="1"/>
        <end position="16"/>
    </location>
</feature>
<organism evidence="2">
    <name type="scientific">Crassostrea virginica</name>
    <name type="common">Eastern oyster</name>
    <dbReference type="NCBI Taxonomy" id="6565"/>
    <lineage>
        <taxon>Eukaryota</taxon>
        <taxon>Metazoa</taxon>
        <taxon>Spiralia</taxon>
        <taxon>Lophotrochozoa</taxon>
        <taxon>Mollusca</taxon>
        <taxon>Bivalvia</taxon>
        <taxon>Autobranchia</taxon>
        <taxon>Pteriomorphia</taxon>
        <taxon>Ostreida</taxon>
        <taxon>Ostreoidea</taxon>
        <taxon>Ostreidae</taxon>
        <taxon>Crassostrea</taxon>
    </lineage>
</organism>
<dbReference type="AlphaFoldDB" id="A0A1Q1N9W3"/>
<feature type="chain" id="PRO_5044564017" evidence="1">
    <location>
        <begin position="17"/>
        <end position="84"/>
    </location>
</feature>
<sequence length="84" mass="9414">MKVFILLAVVIGYVAAESCRADGDCRHTQCDSTSQLHCIQGLCTCTQASDYSCTSLNDCLNLASWDCQRDRRHCIDGRCRCTRF</sequence>
<keyword evidence="3" id="KW-1185">Reference proteome</keyword>
<evidence type="ECO:0000313" key="3">
    <source>
        <dbReference type="Proteomes" id="UP000694844"/>
    </source>
</evidence>
<reference evidence="4" key="3">
    <citation type="submission" date="2025-04" db="UniProtKB">
        <authorList>
            <consortium name="RefSeq"/>
        </authorList>
    </citation>
    <scope>IDENTIFICATION</scope>
    <source>
        <tissue evidence="4">Whole sample</tissue>
    </source>
</reference>
<accession>A0A1Q1N9W3</accession>
<dbReference type="GO" id="GO:0004867">
    <property type="term" value="F:serine-type endopeptidase inhibitor activity"/>
    <property type="evidence" value="ECO:0007669"/>
    <property type="project" value="UniProtKB-KW"/>
</dbReference>